<dbReference type="EMBL" id="CM000607">
    <property type="protein sequence ID" value="EEC49949.1"/>
    <property type="molecule type" value="Genomic_DNA"/>
</dbReference>
<dbReference type="Proteomes" id="UP000000759">
    <property type="component" value="Chromosome 4"/>
</dbReference>
<keyword evidence="2" id="KW-0472">Membrane</keyword>
<feature type="transmembrane region" description="Helical" evidence="2">
    <location>
        <begin position="356"/>
        <end position="375"/>
    </location>
</feature>
<feature type="transmembrane region" description="Helical" evidence="2">
    <location>
        <begin position="137"/>
        <end position="153"/>
    </location>
</feature>
<dbReference type="KEGG" id="pti:PHATRDRAFT_44481"/>
<keyword evidence="4" id="KW-1185">Reference proteome</keyword>
<gene>
    <name evidence="3" type="ORF">PHATRDRAFT_44481</name>
</gene>
<dbReference type="PANTHER" id="PTHR36840:SF1">
    <property type="entry name" value="BLL5714 PROTEIN"/>
    <property type="match status" value="1"/>
</dbReference>
<feature type="region of interest" description="Disordered" evidence="1">
    <location>
        <begin position="1"/>
        <end position="41"/>
    </location>
</feature>
<dbReference type="AlphaFoldDB" id="B7FU97"/>
<accession>B7FU97</accession>
<dbReference type="PaxDb" id="2850-Phatr44481"/>
<dbReference type="RefSeq" id="XP_002178284.1">
    <property type="nucleotide sequence ID" value="XM_002178248.1"/>
</dbReference>
<reference evidence="4" key="2">
    <citation type="submission" date="2008-08" db="EMBL/GenBank/DDBJ databases">
        <authorList>
            <consortium name="Diatom Consortium"/>
            <person name="Grigoriev I."/>
            <person name="Grimwood J."/>
            <person name="Kuo A."/>
            <person name="Otillar R.P."/>
            <person name="Salamov A."/>
            <person name="Detter J.C."/>
            <person name="Lindquist E."/>
            <person name="Shapiro H."/>
            <person name="Lucas S."/>
            <person name="Glavina del Rio T."/>
            <person name="Pitluck S."/>
            <person name="Rokhsar D."/>
            <person name="Bowler C."/>
        </authorList>
    </citation>
    <scope>GENOME REANNOTATION</scope>
    <source>
        <strain evidence="4">CCAP 1055/1</strain>
    </source>
</reference>
<dbReference type="GeneID" id="7197759"/>
<dbReference type="eggNOG" id="ENOG502T7UU">
    <property type="taxonomic scope" value="Eukaryota"/>
</dbReference>
<feature type="transmembrane region" description="Helical" evidence="2">
    <location>
        <begin position="281"/>
        <end position="302"/>
    </location>
</feature>
<feature type="transmembrane region" description="Helical" evidence="2">
    <location>
        <begin position="208"/>
        <end position="227"/>
    </location>
</feature>
<evidence type="ECO:0000256" key="1">
    <source>
        <dbReference type="SAM" id="MobiDB-lite"/>
    </source>
</evidence>
<evidence type="ECO:0000313" key="4">
    <source>
        <dbReference type="Proteomes" id="UP000000759"/>
    </source>
</evidence>
<proteinExistence type="predicted"/>
<protein>
    <submittedName>
        <fullName evidence="3">Uncharacterized protein</fullName>
    </submittedName>
</protein>
<dbReference type="PANTHER" id="PTHR36840">
    <property type="entry name" value="BLL5714 PROTEIN"/>
    <property type="match status" value="1"/>
</dbReference>
<feature type="transmembrane region" description="Helical" evidence="2">
    <location>
        <begin position="165"/>
        <end position="188"/>
    </location>
</feature>
<feature type="transmembrane region" description="Helical" evidence="2">
    <location>
        <begin position="99"/>
        <end position="116"/>
    </location>
</feature>
<keyword evidence="2" id="KW-0812">Transmembrane</keyword>
<dbReference type="InterPro" id="IPR010640">
    <property type="entry name" value="Low_temperature_requirement_A"/>
</dbReference>
<dbReference type="OrthoDB" id="46634at2759"/>
<keyword evidence="2" id="KW-1133">Transmembrane helix</keyword>
<organism evidence="3 4">
    <name type="scientific">Phaeodactylum tricornutum (strain CCAP 1055/1)</name>
    <dbReference type="NCBI Taxonomy" id="556484"/>
    <lineage>
        <taxon>Eukaryota</taxon>
        <taxon>Sar</taxon>
        <taxon>Stramenopiles</taxon>
        <taxon>Ochrophyta</taxon>
        <taxon>Bacillariophyta</taxon>
        <taxon>Bacillariophyceae</taxon>
        <taxon>Bacillariophycidae</taxon>
        <taxon>Naviculales</taxon>
        <taxon>Phaeodactylaceae</taxon>
        <taxon>Phaeodactylum</taxon>
    </lineage>
</organism>
<evidence type="ECO:0000313" key="3">
    <source>
        <dbReference type="EMBL" id="EEC49949.1"/>
    </source>
</evidence>
<feature type="transmembrane region" description="Helical" evidence="2">
    <location>
        <begin position="396"/>
        <end position="417"/>
    </location>
</feature>
<feature type="transmembrane region" description="Helical" evidence="2">
    <location>
        <begin position="464"/>
        <end position="486"/>
    </location>
</feature>
<feature type="transmembrane region" description="Helical" evidence="2">
    <location>
        <begin position="507"/>
        <end position="525"/>
    </location>
</feature>
<feature type="compositionally biased region" description="Polar residues" evidence="1">
    <location>
        <begin position="18"/>
        <end position="32"/>
    </location>
</feature>
<sequence>MLTNAVYGSENDDEAGESGSSARQGEQSQRDSSGPHDESHIEHKDEGMAFFRPIIQRQRWGDDQLPAHTDWGNIFFDLFYVAAAYNLGSLLREDPSRRGLLYLTGCFLPILNLWNYKMGFLARFRIPHDVYHRVFEVMYLIPLATAVTHIHHVPILSDPERHLDMFVFCCSITLAGAMYLIVLVEVMISQRMGAKELYPESWYMAQKLIWISAVPTLLALCATVYTGKMYFDSSKKHAVYNASSGTGDFNGTSNVTGDVPHLRDLASSESHEYNGGAEDDVAIWLLIGSSFANIATMGFIFLGNRWWKPSVPTTDSQKYTVPMNIEFSIHRYGEWTMLLLGESILSLLIVDLSEGVQYYEIFFCGVITVVFLEYLHFRSQPSEANDHALRRSASSAMVFFMFMQVYSIALVVLGTSYKMFLYESVYADESAGTKSRALLPMFERFLAGKSTASRFETGDRQQRIAHFFSGSLALVWICLDAMSIAHRGVKSNLHRLEGKRGKKIARFLLLLRTVLIVFIGTLSLYVTSPVYLAFTGLGGVVAQILLRFLGSAIFSVDDEFHEEETIEKIATYANARLTESGRE</sequence>
<reference evidence="3 4" key="1">
    <citation type="journal article" date="2008" name="Nature">
        <title>The Phaeodactylum genome reveals the evolutionary history of diatom genomes.</title>
        <authorList>
            <person name="Bowler C."/>
            <person name="Allen A.E."/>
            <person name="Badger J.H."/>
            <person name="Grimwood J."/>
            <person name="Jabbari K."/>
            <person name="Kuo A."/>
            <person name="Maheswari U."/>
            <person name="Martens C."/>
            <person name="Maumus F."/>
            <person name="Otillar R.P."/>
            <person name="Rayko E."/>
            <person name="Salamov A."/>
            <person name="Vandepoele K."/>
            <person name="Beszteri B."/>
            <person name="Gruber A."/>
            <person name="Heijde M."/>
            <person name="Katinka M."/>
            <person name="Mock T."/>
            <person name="Valentin K."/>
            <person name="Verret F."/>
            <person name="Berges J.A."/>
            <person name="Brownlee C."/>
            <person name="Cadoret J.P."/>
            <person name="Chiovitti A."/>
            <person name="Choi C.J."/>
            <person name="Coesel S."/>
            <person name="De Martino A."/>
            <person name="Detter J.C."/>
            <person name="Durkin C."/>
            <person name="Falciatore A."/>
            <person name="Fournet J."/>
            <person name="Haruta M."/>
            <person name="Huysman M.J."/>
            <person name="Jenkins B.D."/>
            <person name="Jiroutova K."/>
            <person name="Jorgensen R.E."/>
            <person name="Joubert Y."/>
            <person name="Kaplan A."/>
            <person name="Kroger N."/>
            <person name="Kroth P.G."/>
            <person name="La Roche J."/>
            <person name="Lindquist E."/>
            <person name="Lommer M."/>
            <person name="Martin-Jezequel V."/>
            <person name="Lopez P.J."/>
            <person name="Lucas S."/>
            <person name="Mangogna M."/>
            <person name="McGinnis K."/>
            <person name="Medlin L.K."/>
            <person name="Montsant A."/>
            <person name="Oudot-Le Secq M.P."/>
            <person name="Napoli C."/>
            <person name="Obornik M."/>
            <person name="Parker M.S."/>
            <person name="Petit J.L."/>
            <person name="Porcel B.M."/>
            <person name="Poulsen N."/>
            <person name="Robison M."/>
            <person name="Rychlewski L."/>
            <person name="Rynearson T.A."/>
            <person name="Schmutz J."/>
            <person name="Shapiro H."/>
            <person name="Siaut M."/>
            <person name="Stanley M."/>
            <person name="Sussman M.R."/>
            <person name="Taylor A.R."/>
            <person name="Vardi A."/>
            <person name="von Dassow P."/>
            <person name="Vyverman W."/>
            <person name="Willis A."/>
            <person name="Wyrwicz L.S."/>
            <person name="Rokhsar D.S."/>
            <person name="Weissenbach J."/>
            <person name="Armbrust E.V."/>
            <person name="Green B.R."/>
            <person name="Van de Peer Y."/>
            <person name="Grigoriev I.V."/>
        </authorList>
    </citation>
    <scope>NUCLEOTIDE SEQUENCE [LARGE SCALE GENOMIC DNA]</scope>
    <source>
        <strain evidence="3 4">CCAP 1055/1</strain>
    </source>
</reference>
<evidence type="ECO:0000256" key="2">
    <source>
        <dbReference type="SAM" id="Phobius"/>
    </source>
</evidence>
<dbReference type="InParanoid" id="B7FU97"/>
<name>B7FU97_PHATC</name>
<feature type="transmembrane region" description="Helical" evidence="2">
    <location>
        <begin position="531"/>
        <end position="549"/>
    </location>
</feature>